<comment type="function">
    <text evidence="8">Functions in the early steps of protein synthesis of a small number of specific mRNAs. Acts by directing the binding of methionyl-tRNAi to 40S ribosomal subunits. In contrast to the eIF-2 complex, it binds methionyl-tRNAi to 40S subunits in a codon-dependent manner, whereas the eIF-2 complex binds methionyl-tRNAi to 40S subunits in a GTP-dependent manner.</text>
</comment>
<feature type="domain" description="Translation initiation factor beta propellor-like" evidence="10">
    <location>
        <begin position="216"/>
        <end position="410"/>
    </location>
</feature>
<sequence length="695" mass="75650">MAAPLQFAYRTQKEIGVTDAAPVYVPVSGFVKPEGNLRCCVYSPCGRFLAWASNERVCVVDATLGHIRTTLIVSNVFEVAFSPRGTYLSTWERPAKDENGDATKNLKVWRTIDDSPDDADKQPIGQFVQKSQTGWNLQYSSDEKHCARLVTNEVQFYSSDDLATVWNKLRVEGVTNFAIAPGQSSNVAVFIPERKGQPAAVKVFNVPQFTTPISQKTFFKGDKVQLNWNSLGTNLIVLAQTDVDKSNKSYYGETTLYLLSANGSLDARITLDKEGPIHDVSWSPNGKEFGVIYGYMPAKTTIFNHRAVASHSFPLAPRNTIIFSPTGRFALVAGFGNLAGQIDVYDQEKDYRKICTIESGNPSVCQWSPDSRYIMTATTSPRLRVDNGVKLWHVGGGIMYHEDMVELYNVSWRPSLPENIPRGDPLHPVPTPHDSALKYLGTVKTPSKPVGAYRPPGARGTSTPLHFRREDEGGAAHVMSNGTSNIGPNGFGRPRRQVPGADLLESGARNVPGAGPGQAPGAAGDEGLSKTALKNKKKRNNKKAKEAEGQNGTGGLAPPTQDHGPSSGNEGRSPERRGNQNHQRHHRSRSRNNANGSNNPGRNRSNTQQNGNPPGNTLQVIAPQAPVADSLLSPGSQNPASKKLRGLQKKIRAIEDLEMRLAGGEKLEDTQMKKIATKASVLKELEGIEKESNGV</sequence>
<keyword evidence="6 8" id="KW-0810">Translation regulation</keyword>
<dbReference type="SUPFAM" id="SSF82171">
    <property type="entry name" value="DPP6 N-terminal domain-like"/>
    <property type="match status" value="1"/>
</dbReference>
<dbReference type="Proteomes" id="UP000054516">
    <property type="component" value="Unassembled WGS sequence"/>
</dbReference>
<dbReference type="Gene3D" id="2.130.10.10">
    <property type="entry name" value="YVTN repeat-like/Quinoprotein amine dehydrogenase"/>
    <property type="match status" value="2"/>
</dbReference>
<evidence type="ECO:0000256" key="6">
    <source>
        <dbReference type="ARBA" id="ARBA00022845"/>
    </source>
</evidence>
<dbReference type="PANTHER" id="PTHR13227">
    <property type="entry name" value="EUKARYOTIC TRANSLATION INITIATION FACTOR 2A"/>
    <property type="match status" value="1"/>
</dbReference>
<keyword evidence="12" id="KW-1185">Reference proteome</keyword>
<evidence type="ECO:0000256" key="3">
    <source>
        <dbReference type="ARBA" id="ARBA00022540"/>
    </source>
</evidence>
<reference evidence="11" key="1">
    <citation type="submission" date="2016-03" db="EMBL/GenBank/DDBJ databases">
        <title>Draft genome sequence of Rosellinia necatrix.</title>
        <authorList>
            <person name="Kanematsu S."/>
        </authorList>
    </citation>
    <scope>NUCLEOTIDE SEQUENCE [LARGE SCALE GENOMIC DNA]</scope>
    <source>
        <strain evidence="11">W97</strain>
    </source>
</reference>
<keyword evidence="5" id="KW-0677">Repeat</keyword>
<dbReference type="EMBL" id="DF977497">
    <property type="protein sequence ID" value="GAP90724.2"/>
    <property type="molecule type" value="Genomic_DNA"/>
</dbReference>
<evidence type="ECO:0000256" key="4">
    <source>
        <dbReference type="ARBA" id="ARBA00022574"/>
    </source>
</evidence>
<dbReference type="GO" id="GO:0043022">
    <property type="term" value="F:ribosome binding"/>
    <property type="evidence" value="ECO:0007669"/>
    <property type="project" value="UniProtKB-UniRule"/>
</dbReference>
<dbReference type="STRING" id="77044.A0A1W2TQJ8"/>
<dbReference type="AlphaFoldDB" id="A0A1W2TQJ8"/>
<feature type="compositionally biased region" description="Low complexity" evidence="9">
    <location>
        <begin position="591"/>
        <end position="606"/>
    </location>
</feature>
<name>A0A1W2TQJ8_ROSNE</name>
<dbReference type="PANTHER" id="PTHR13227:SF0">
    <property type="entry name" value="EUKARYOTIC TRANSLATION INITIATION FACTOR 2A"/>
    <property type="match status" value="1"/>
</dbReference>
<gene>
    <name evidence="11" type="ORF">SAMD00023353_5200560</name>
</gene>
<protein>
    <recommendedName>
        <fullName evidence="2 8">Eukaryotic translation initiation factor 2A</fullName>
        <shortName evidence="8">eIF-2A</shortName>
    </recommendedName>
</protein>
<dbReference type="GO" id="GO:0022627">
    <property type="term" value="C:cytosolic small ribosomal subunit"/>
    <property type="evidence" value="ECO:0007669"/>
    <property type="project" value="TreeGrafter"/>
</dbReference>
<evidence type="ECO:0000256" key="8">
    <source>
        <dbReference type="PIRNR" id="PIRNR017222"/>
    </source>
</evidence>
<evidence type="ECO:0000259" key="10">
    <source>
        <dbReference type="Pfam" id="PF08662"/>
    </source>
</evidence>
<organism evidence="11">
    <name type="scientific">Rosellinia necatrix</name>
    <name type="common">White root-rot fungus</name>
    <dbReference type="NCBI Taxonomy" id="77044"/>
    <lineage>
        <taxon>Eukaryota</taxon>
        <taxon>Fungi</taxon>
        <taxon>Dikarya</taxon>
        <taxon>Ascomycota</taxon>
        <taxon>Pezizomycotina</taxon>
        <taxon>Sordariomycetes</taxon>
        <taxon>Xylariomycetidae</taxon>
        <taxon>Xylariales</taxon>
        <taxon>Xylariaceae</taxon>
        <taxon>Rosellinia</taxon>
    </lineage>
</organism>
<dbReference type="OrthoDB" id="2194683at2759"/>
<dbReference type="InterPro" id="IPR011387">
    <property type="entry name" value="TIF2A"/>
</dbReference>
<evidence type="ECO:0000256" key="7">
    <source>
        <dbReference type="ARBA" id="ARBA00022917"/>
    </source>
</evidence>
<evidence type="ECO:0000256" key="5">
    <source>
        <dbReference type="ARBA" id="ARBA00022737"/>
    </source>
</evidence>
<dbReference type="PIRSF" id="PIRSF017222">
    <property type="entry name" value="eIF2A"/>
    <property type="match status" value="1"/>
</dbReference>
<evidence type="ECO:0000313" key="12">
    <source>
        <dbReference type="Proteomes" id="UP000054516"/>
    </source>
</evidence>
<dbReference type="InterPro" id="IPR015943">
    <property type="entry name" value="WD40/YVTN_repeat-like_dom_sf"/>
</dbReference>
<evidence type="ECO:0000256" key="2">
    <source>
        <dbReference type="ARBA" id="ARBA00013819"/>
    </source>
</evidence>
<evidence type="ECO:0000256" key="9">
    <source>
        <dbReference type="SAM" id="MobiDB-lite"/>
    </source>
</evidence>
<dbReference type="Pfam" id="PF08662">
    <property type="entry name" value="eIF2A"/>
    <property type="match status" value="1"/>
</dbReference>
<evidence type="ECO:0000256" key="1">
    <source>
        <dbReference type="ARBA" id="ARBA00009573"/>
    </source>
</evidence>
<proteinExistence type="inferred from homology"/>
<dbReference type="GO" id="GO:0003743">
    <property type="term" value="F:translation initiation factor activity"/>
    <property type="evidence" value="ECO:0007669"/>
    <property type="project" value="UniProtKB-UniRule"/>
</dbReference>
<comment type="similarity">
    <text evidence="1 8">Belongs to the WD repeat EIF2A family.</text>
</comment>
<feature type="region of interest" description="Disordered" evidence="9">
    <location>
        <begin position="446"/>
        <end position="646"/>
    </location>
</feature>
<feature type="compositionally biased region" description="Polar residues" evidence="9">
    <location>
        <begin position="607"/>
        <end position="619"/>
    </location>
</feature>
<dbReference type="GO" id="GO:0006417">
    <property type="term" value="P:regulation of translation"/>
    <property type="evidence" value="ECO:0007669"/>
    <property type="project" value="UniProtKB-KW"/>
</dbReference>
<keyword evidence="4" id="KW-0853">WD repeat</keyword>
<dbReference type="GO" id="GO:0000049">
    <property type="term" value="F:tRNA binding"/>
    <property type="evidence" value="ECO:0007669"/>
    <property type="project" value="UniProtKB-UniRule"/>
</dbReference>
<dbReference type="OMA" id="RCCAYSP"/>
<feature type="compositionally biased region" description="Basic residues" evidence="9">
    <location>
        <begin position="533"/>
        <end position="542"/>
    </location>
</feature>
<dbReference type="GO" id="GO:0003729">
    <property type="term" value="F:mRNA binding"/>
    <property type="evidence" value="ECO:0007669"/>
    <property type="project" value="TreeGrafter"/>
</dbReference>
<accession>A0A1W2TQJ8</accession>
<dbReference type="FunFam" id="2.130.10.10:FF:000596">
    <property type="entry name" value="Eukaryotic translation initiation factor 2A"/>
    <property type="match status" value="1"/>
</dbReference>
<keyword evidence="3 8" id="KW-0396">Initiation factor</keyword>
<dbReference type="InterPro" id="IPR013979">
    <property type="entry name" value="TIF_beta_prop-like"/>
</dbReference>
<keyword evidence="7 8" id="KW-0648">Protein biosynthesis</keyword>
<evidence type="ECO:0000313" key="11">
    <source>
        <dbReference type="EMBL" id="GAP90724.2"/>
    </source>
</evidence>